<dbReference type="EMBL" id="CP066308">
    <property type="protein sequence ID" value="QQE75102.1"/>
    <property type="molecule type" value="Genomic_DNA"/>
</dbReference>
<dbReference type="AlphaFoldDB" id="A0A7T5EM69"/>
<keyword evidence="3" id="KW-0472">Membrane</keyword>
<feature type="transmembrane region" description="Helical" evidence="3">
    <location>
        <begin position="75"/>
        <end position="96"/>
    </location>
</feature>
<reference evidence="5 7" key="1">
    <citation type="submission" date="2020-12" db="EMBL/GenBank/DDBJ databases">
        <title>strain FJAT-54423T represents a novel species of the genus Brevibacillus.</title>
        <authorList>
            <person name="Tang R."/>
        </authorList>
    </citation>
    <scope>NUCLEOTIDE SEQUENCE [LARGE SCALE GENOMIC DNA]</scope>
    <source>
        <strain evidence="5 7">FJAT-54423</strain>
    </source>
</reference>
<evidence type="ECO:0000256" key="1">
    <source>
        <dbReference type="PIRSR" id="PIRSR017388-1"/>
    </source>
</evidence>
<evidence type="ECO:0000313" key="5">
    <source>
        <dbReference type="EMBL" id="QQE75102.1"/>
    </source>
</evidence>
<feature type="active site" description="Charge relay system" evidence="1">
    <location>
        <position position="201"/>
    </location>
</feature>
<dbReference type="KEGG" id="bcop:JD108_03970"/>
<evidence type="ECO:0000313" key="7">
    <source>
        <dbReference type="Proteomes" id="UP000595847"/>
    </source>
</evidence>
<proteinExistence type="predicted"/>
<dbReference type="InterPro" id="IPR050471">
    <property type="entry name" value="AB_hydrolase"/>
</dbReference>
<evidence type="ECO:0000256" key="3">
    <source>
        <dbReference type="SAM" id="Phobius"/>
    </source>
</evidence>
<evidence type="ECO:0000313" key="8">
    <source>
        <dbReference type="Proteomes" id="UP000677234"/>
    </source>
</evidence>
<feature type="binding site" evidence="2">
    <location>
        <position position="82"/>
    </location>
    <ligand>
        <name>substrate</name>
    </ligand>
</feature>
<dbReference type="EMBL" id="CP073708">
    <property type="protein sequence ID" value="QUO42189.1"/>
    <property type="molecule type" value="Genomic_DNA"/>
</dbReference>
<dbReference type="InterPro" id="IPR000073">
    <property type="entry name" value="AB_hydrolase_1"/>
</dbReference>
<dbReference type="Pfam" id="PF12697">
    <property type="entry name" value="Abhydrolase_6"/>
    <property type="match status" value="1"/>
</dbReference>
<feature type="domain" description="AB hydrolase-1" evidence="4">
    <location>
        <begin position="8"/>
        <end position="209"/>
    </location>
</feature>
<dbReference type="GO" id="GO:0052689">
    <property type="term" value="F:carboxylic ester hydrolase activity"/>
    <property type="evidence" value="ECO:0007669"/>
    <property type="project" value="InterPro"/>
</dbReference>
<dbReference type="PANTHER" id="PTHR43433:SF1">
    <property type="entry name" value="BLL5160 PROTEIN"/>
    <property type="match status" value="1"/>
</dbReference>
<accession>A0A7T5EM69</accession>
<organism evidence="5 7">
    <name type="scientific">Brevibacillus composti</name>
    <dbReference type="NCBI Taxonomy" id="2796470"/>
    <lineage>
        <taxon>Bacteria</taxon>
        <taxon>Bacillati</taxon>
        <taxon>Bacillota</taxon>
        <taxon>Bacilli</taxon>
        <taxon>Bacillales</taxon>
        <taxon>Paenibacillaceae</taxon>
        <taxon>Brevibacillus</taxon>
    </lineage>
</organism>
<dbReference type="InterPro" id="IPR029058">
    <property type="entry name" value="AB_hydrolase_fold"/>
</dbReference>
<dbReference type="SUPFAM" id="SSF53474">
    <property type="entry name" value="alpha/beta-Hydrolases"/>
    <property type="match status" value="1"/>
</dbReference>
<dbReference type="Proteomes" id="UP000595847">
    <property type="component" value="Chromosome"/>
</dbReference>
<keyword evidence="8" id="KW-1185">Reference proteome</keyword>
<gene>
    <name evidence="5" type="ORF">JD108_03970</name>
    <name evidence="6" type="ORF">KDJ56_03970</name>
</gene>
<reference evidence="6" key="2">
    <citation type="submission" date="2021-04" db="EMBL/GenBank/DDBJ databases">
        <title>Brevibacillus composti FJAT-54423, complete genome.</title>
        <authorList>
            <person name="Tang R."/>
        </authorList>
    </citation>
    <scope>NUCLEOTIDE SEQUENCE</scope>
    <source>
        <strain evidence="6">FJAT-54424</strain>
    </source>
</reference>
<dbReference type="PANTHER" id="PTHR43433">
    <property type="entry name" value="HYDROLASE, ALPHA/BETA FOLD FAMILY PROTEIN"/>
    <property type="match status" value="1"/>
</dbReference>
<name>A0A7T5EM69_9BACL</name>
<feature type="binding site" evidence="2">
    <location>
        <position position="13"/>
    </location>
    <ligand>
        <name>substrate</name>
    </ligand>
</feature>
<feature type="active site" description="Nucleophile" evidence="1">
    <location>
        <position position="81"/>
    </location>
</feature>
<evidence type="ECO:0000256" key="2">
    <source>
        <dbReference type="PIRSR" id="PIRSR017388-2"/>
    </source>
</evidence>
<evidence type="ECO:0000313" key="6">
    <source>
        <dbReference type="EMBL" id="QUO42189.1"/>
    </source>
</evidence>
<keyword evidence="3" id="KW-0812">Transmembrane</keyword>
<dbReference type="InterPro" id="IPR012354">
    <property type="entry name" value="Esterase_lipase"/>
</dbReference>
<evidence type="ECO:0000259" key="4">
    <source>
        <dbReference type="Pfam" id="PF12697"/>
    </source>
</evidence>
<dbReference type="PIRSF" id="PIRSF017388">
    <property type="entry name" value="Esterase_lipase"/>
    <property type="match status" value="1"/>
</dbReference>
<protein>
    <submittedName>
        <fullName evidence="5">Alpha/beta fold hydrolase</fullName>
    </submittedName>
</protein>
<sequence length="234" mass="25869">MKPTVGCLVLHGFAGDIGDVLPLAKALQAEGYPVECPTLEGHGRGRSGLAASTRQDWLRSADEAYKRLSMRADDIIVIGFSMGGLLAIHLVTRYPARLLITVNTPYAYWDIRQAVHNLRGDFAVHSRRYVKGLTTIPIVSMLQFRKLLQETKQLIPRVSLPYLLLQSRRDDTVQARSAELLAASAAPEAAPKIAWFEHSGHMIFRDPDRDAAIALILAAIRDMTLSESPTGRDE</sequence>
<keyword evidence="3" id="KW-1133">Transmembrane helix</keyword>
<dbReference type="Gene3D" id="3.40.50.1820">
    <property type="entry name" value="alpha/beta hydrolase"/>
    <property type="match status" value="1"/>
</dbReference>
<dbReference type="Proteomes" id="UP000677234">
    <property type="component" value="Chromosome"/>
</dbReference>
<keyword evidence="5" id="KW-0378">Hydrolase</keyword>
<feature type="active site" description="Charge relay system" evidence="1">
    <location>
        <position position="170"/>
    </location>
</feature>
<dbReference type="RefSeq" id="WP_198828635.1">
    <property type="nucleotide sequence ID" value="NZ_CP066308.1"/>
</dbReference>